<dbReference type="OrthoDB" id="1436842at2"/>
<dbReference type="PROSITE" id="PS51257">
    <property type="entry name" value="PROKAR_LIPOPROTEIN"/>
    <property type="match status" value="1"/>
</dbReference>
<dbReference type="RefSeq" id="WP_126770008.1">
    <property type="nucleotide sequence ID" value="NZ_PIPX01000001.1"/>
</dbReference>
<sequence>MKKVFFLALVFGLTGCTAIDVSQISRAHKVEHVCIESNPKVIVDGFVDTVTQIFQQRGISTQIYNAGAQPNDCEVIMFYTARRSWDITPYLSYAELSLFKDNTQIGYAEYRLRGKGGLALNKWASVESKMTPVVEQLLGQYPVTN</sequence>
<keyword evidence="2" id="KW-1185">Reference proteome</keyword>
<name>A0A432Y3J5_9GAMM</name>
<reference evidence="2" key="1">
    <citation type="journal article" date="2018" name="Front. Microbiol.">
        <title>Genome-Based Analysis Reveals the Taxonomy and Diversity of the Family Idiomarinaceae.</title>
        <authorList>
            <person name="Liu Y."/>
            <person name="Lai Q."/>
            <person name="Shao Z."/>
        </authorList>
    </citation>
    <scope>NUCLEOTIDE SEQUENCE [LARGE SCALE GENOMIC DNA]</scope>
    <source>
        <strain evidence="2">PO-M2</strain>
    </source>
</reference>
<dbReference type="EMBL" id="PIPX01000001">
    <property type="protein sequence ID" value="RUO55540.1"/>
    <property type="molecule type" value="Genomic_DNA"/>
</dbReference>
<organism evidence="1 2">
    <name type="scientific">Pseudidiomarina homiensis</name>
    <dbReference type="NCBI Taxonomy" id="364198"/>
    <lineage>
        <taxon>Bacteria</taxon>
        <taxon>Pseudomonadati</taxon>
        <taxon>Pseudomonadota</taxon>
        <taxon>Gammaproteobacteria</taxon>
        <taxon>Alteromonadales</taxon>
        <taxon>Idiomarinaceae</taxon>
        <taxon>Pseudidiomarina</taxon>
    </lineage>
</organism>
<evidence type="ECO:0000313" key="1">
    <source>
        <dbReference type="EMBL" id="RUO55540.1"/>
    </source>
</evidence>
<evidence type="ECO:0000313" key="2">
    <source>
        <dbReference type="Proteomes" id="UP000287649"/>
    </source>
</evidence>
<protein>
    <recommendedName>
        <fullName evidence="3">Lipoprotein</fullName>
    </recommendedName>
</protein>
<proteinExistence type="predicted"/>
<accession>A0A432Y3J5</accession>
<gene>
    <name evidence="1" type="ORF">CWI70_01780</name>
</gene>
<evidence type="ECO:0008006" key="3">
    <source>
        <dbReference type="Google" id="ProtNLM"/>
    </source>
</evidence>
<comment type="caution">
    <text evidence="1">The sequence shown here is derived from an EMBL/GenBank/DDBJ whole genome shotgun (WGS) entry which is preliminary data.</text>
</comment>
<dbReference type="NCBIfam" id="NF040519">
    <property type="entry name" value="Sbal_3080_fam"/>
    <property type="match status" value="1"/>
</dbReference>
<dbReference type="Proteomes" id="UP000287649">
    <property type="component" value="Unassembled WGS sequence"/>
</dbReference>
<dbReference type="AlphaFoldDB" id="A0A432Y3J5"/>